<dbReference type="NCBIfam" id="TIGR00453">
    <property type="entry name" value="ispD"/>
    <property type="match status" value="1"/>
</dbReference>
<evidence type="ECO:0000256" key="3">
    <source>
        <dbReference type="ARBA" id="ARBA00009789"/>
    </source>
</evidence>
<evidence type="ECO:0000256" key="5">
    <source>
        <dbReference type="ARBA" id="ARBA00022695"/>
    </source>
</evidence>
<dbReference type="InterPro" id="IPR050088">
    <property type="entry name" value="IspD/TarI_cytidylyltransf_bact"/>
</dbReference>
<evidence type="ECO:0000256" key="6">
    <source>
        <dbReference type="ARBA" id="ARBA00023229"/>
    </source>
</evidence>
<proteinExistence type="inferred from homology"/>
<dbReference type="HAMAP" id="MF_00108">
    <property type="entry name" value="IspD"/>
    <property type="match status" value="1"/>
</dbReference>
<comment type="catalytic activity">
    <reaction evidence="1 7">
        <text>2-C-methyl-D-erythritol 4-phosphate + CTP + H(+) = 4-CDP-2-C-methyl-D-erythritol + diphosphate</text>
        <dbReference type="Rhea" id="RHEA:13429"/>
        <dbReference type="ChEBI" id="CHEBI:15378"/>
        <dbReference type="ChEBI" id="CHEBI:33019"/>
        <dbReference type="ChEBI" id="CHEBI:37563"/>
        <dbReference type="ChEBI" id="CHEBI:57823"/>
        <dbReference type="ChEBI" id="CHEBI:58262"/>
        <dbReference type="EC" id="2.7.7.60"/>
    </reaction>
</comment>
<name>A0A564ZKX9_9BACT</name>
<dbReference type="EC" id="2.7.7.60" evidence="7"/>
<evidence type="ECO:0000313" key="9">
    <source>
        <dbReference type="Proteomes" id="UP000334340"/>
    </source>
</evidence>
<evidence type="ECO:0000313" key="8">
    <source>
        <dbReference type="EMBL" id="VUZ85208.1"/>
    </source>
</evidence>
<keyword evidence="9" id="KW-1185">Reference proteome</keyword>
<comment type="similarity">
    <text evidence="3 7">Belongs to the IspD/TarI cytidylyltransferase family. IspD subfamily.</text>
</comment>
<dbReference type="PROSITE" id="PS01295">
    <property type="entry name" value="ISPD"/>
    <property type="match status" value="1"/>
</dbReference>
<feature type="site" description="Transition state stabilizer" evidence="7">
    <location>
        <position position="15"/>
    </location>
</feature>
<evidence type="ECO:0000256" key="1">
    <source>
        <dbReference type="ARBA" id="ARBA00001282"/>
    </source>
</evidence>
<evidence type="ECO:0000256" key="7">
    <source>
        <dbReference type="HAMAP-Rule" id="MF_00108"/>
    </source>
</evidence>
<organism evidence="8 9">
    <name type="scientific">Candidatus Methylomirabilis lanthanidiphila</name>
    <dbReference type="NCBI Taxonomy" id="2211376"/>
    <lineage>
        <taxon>Bacteria</taxon>
        <taxon>Candidatus Methylomirabilota</taxon>
        <taxon>Candidatus Methylomirabilia</taxon>
        <taxon>Candidatus Methylomirabilales</taxon>
        <taxon>Candidatus Methylomirabilaceae</taxon>
        <taxon>Candidatus Methylomirabilis</taxon>
    </lineage>
</organism>
<dbReference type="InterPro" id="IPR001228">
    <property type="entry name" value="IspD"/>
</dbReference>
<dbReference type="FunFam" id="3.90.550.10:FF:000003">
    <property type="entry name" value="2-C-methyl-D-erythritol 4-phosphate cytidylyltransferase"/>
    <property type="match status" value="1"/>
</dbReference>
<dbReference type="GO" id="GO:0050518">
    <property type="term" value="F:2-C-methyl-D-erythritol 4-phosphate cytidylyltransferase activity"/>
    <property type="evidence" value="ECO:0007669"/>
    <property type="project" value="UniProtKB-UniRule"/>
</dbReference>
<reference evidence="8 9" key="1">
    <citation type="submission" date="2019-07" db="EMBL/GenBank/DDBJ databases">
        <authorList>
            <person name="Cremers G."/>
        </authorList>
    </citation>
    <scope>NUCLEOTIDE SEQUENCE [LARGE SCALE GENOMIC DNA]</scope>
</reference>
<feature type="site" description="Positions MEP for the nucleophilic attack" evidence="7">
    <location>
        <position position="210"/>
    </location>
</feature>
<feature type="site" description="Transition state stabilizer" evidence="7">
    <location>
        <position position="22"/>
    </location>
</feature>
<dbReference type="Proteomes" id="UP000334340">
    <property type="component" value="Unassembled WGS sequence"/>
</dbReference>
<feature type="site" description="Positions MEP for the nucleophilic attack" evidence="7">
    <location>
        <position position="154"/>
    </location>
</feature>
<keyword evidence="5 7" id="KW-0548">Nucleotidyltransferase</keyword>
<dbReference type="InterPro" id="IPR018294">
    <property type="entry name" value="ISPD_synthase_CS"/>
</dbReference>
<dbReference type="AlphaFoldDB" id="A0A564ZKX9"/>
<dbReference type="PANTHER" id="PTHR32125">
    <property type="entry name" value="2-C-METHYL-D-ERYTHRITOL 4-PHOSPHATE CYTIDYLYLTRANSFERASE, CHLOROPLASTIC"/>
    <property type="match status" value="1"/>
</dbReference>
<dbReference type="Pfam" id="PF01128">
    <property type="entry name" value="IspD"/>
    <property type="match status" value="1"/>
</dbReference>
<keyword evidence="4 7" id="KW-0808">Transferase</keyword>
<dbReference type="Gene3D" id="3.90.550.10">
    <property type="entry name" value="Spore Coat Polysaccharide Biosynthesis Protein SpsA, Chain A"/>
    <property type="match status" value="1"/>
</dbReference>
<dbReference type="SUPFAM" id="SSF53448">
    <property type="entry name" value="Nucleotide-diphospho-sugar transferases"/>
    <property type="match status" value="1"/>
</dbReference>
<comment type="function">
    <text evidence="7">Catalyzes the formation of 4-diphosphocytidyl-2-C-methyl-D-erythritol from CTP and 2-C-methyl-D-erythritol 4-phosphate (MEP).</text>
</comment>
<comment type="pathway">
    <text evidence="2 7">Isoprenoid biosynthesis; isopentenyl diphosphate biosynthesis via DXP pathway; isopentenyl diphosphate from 1-deoxy-D-xylulose 5-phosphate: step 2/6.</text>
</comment>
<dbReference type="PANTHER" id="PTHR32125:SF4">
    <property type="entry name" value="2-C-METHYL-D-ERYTHRITOL 4-PHOSPHATE CYTIDYLYLTRANSFERASE, CHLOROPLASTIC"/>
    <property type="match status" value="1"/>
</dbReference>
<keyword evidence="6 7" id="KW-0414">Isoprene biosynthesis</keyword>
<evidence type="ECO:0000256" key="4">
    <source>
        <dbReference type="ARBA" id="ARBA00022679"/>
    </source>
</evidence>
<accession>A0A564ZKX9</accession>
<evidence type="ECO:0000256" key="2">
    <source>
        <dbReference type="ARBA" id="ARBA00004787"/>
    </source>
</evidence>
<dbReference type="GO" id="GO:0019288">
    <property type="term" value="P:isopentenyl diphosphate biosynthetic process, methylerythritol 4-phosphate pathway"/>
    <property type="evidence" value="ECO:0007669"/>
    <property type="project" value="UniProtKB-UniRule"/>
</dbReference>
<gene>
    <name evidence="7 8" type="primary">ispD</name>
    <name evidence="8" type="ORF">MELA_01585</name>
</gene>
<dbReference type="InterPro" id="IPR034683">
    <property type="entry name" value="IspD/TarI"/>
</dbReference>
<protein>
    <recommendedName>
        <fullName evidence="7">2-C-methyl-D-erythritol 4-phosphate cytidylyltransferase</fullName>
        <ecNumber evidence="7">2.7.7.60</ecNumber>
    </recommendedName>
    <alternativeName>
        <fullName evidence="7">4-diphosphocytidyl-2C-methyl-D-erythritol synthase</fullName>
    </alternativeName>
    <alternativeName>
        <fullName evidence="7">MEP cytidylyltransferase</fullName>
        <shortName evidence="7">MCT</shortName>
    </alternativeName>
</protein>
<dbReference type="CDD" id="cd02516">
    <property type="entry name" value="CDP-ME_synthetase"/>
    <property type="match status" value="1"/>
</dbReference>
<dbReference type="EMBL" id="CABIKM010000023">
    <property type="protein sequence ID" value="VUZ85208.1"/>
    <property type="molecule type" value="Genomic_DNA"/>
</dbReference>
<sequence>MIVTAIVPAGGAGIRFGGAVKKQFITLNGLPILSHTLRALAASNAFAVIIVAVPAGEESKGREALELARINLETEVVPGGQTRQESVYNGLQRAKAATDLVLIHDGVRPFVSREVVLSTVEAARHAGAAVAAVPVVDTIKRVDIDGFVVETLPRGQLWSIQTPQVFQYELLMRAHRVGREHGIIATDDAALVERIGGTVKVVRGSYENLKITGEEDLPLADLILKRRKVT</sequence>
<dbReference type="InterPro" id="IPR029044">
    <property type="entry name" value="Nucleotide-diphossugar_trans"/>
</dbReference>
<dbReference type="UniPathway" id="UPA00056">
    <property type="reaction ID" value="UER00093"/>
</dbReference>